<dbReference type="EMBL" id="JBHSAM010000036">
    <property type="protein sequence ID" value="MFC4103629.1"/>
    <property type="molecule type" value="Genomic_DNA"/>
</dbReference>
<gene>
    <name evidence="1" type="ORF">ACFOZ8_28825</name>
</gene>
<protein>
    <recommendedName>
        <fullName evidence="3">Apea-like HEPN domain-containing protein</fullName>
    </recommendedName>
</protein>
<name>A0ABV8KCC7_9BACL</name>
<comment type="caution">
    <text evidence="1">The sequence shown here is derived from an EMBL/GenBank/DDBJ whole genome shotgun (WGS) entry which is preliminary data.</text>
</comment>
<accession>A0ABV8KCC7</accession>
<evidence type="ECO:0000313" key="2">
    <source>
        <dbReference type="Proteomes" id="UP001595715"/>
    </source>
</evidence>
<reference evidence="2" key="1">
    <citation type="journal article" date="2019" name="Int. J. Syst. Evol. Microbiol.">
        <title>The Global Catalogue of Microorganisms (GCM) 10K type strain sequencing project: providing services to taxonomists for standard genome sequencing and annotation.</title>
        <authorList>
            <consortium name="The Broad Institute Genomics Platform"/>
            <consortium name="The Broad Institute Genome Sequencing Center for Infectious Disease"/>
            <person name="Wu L."/>
            <person name="Ma J."/>
        </authorList>
    </citation>
    <scope>NUCLEOTIDE SEQUENCE [LARGE SCALE GENOMIC DNA]</scope>
    <source>
        <strain evidence="2">IBRC-M 10987</strain>
    </source>
</reference>
<evidence type="ECO:0008006" key="3">
    <source>
        <dbReference type="Google" id="ProtNLM"/>
    </source>
</evidence>
<dbReference type="RefSeq" id="WP_377722211.1">
    <property type="nucleotide sequence ID" value="NZ_JBHSAM010000036.1"/>
</dbReference>
<dbReference type="Proteomes" id="UP001595715">
    <property type="component" value="Unassembled WGS sequence"/>
</dbReference>
<keyword evidence="2" id="KW-1185">Reference proteome</keyword>
<sequence length="401" mass="46151">MRIADDHILFKECVPIFRVGGERTPTRYADDDEMRAATLDKGVFVLTDFNLTKAIDFGDFKVLESKEIRMAGPYCAFISEIIPPARIRHKREANLFAIAFSAVLSFATSRPVKPLRNLMYSNDESKFHVLAQNFSVVVAGPGAHVYNLSDDEINLFAEKTASLIELLVTVPYDKYQDLMQAIRLVQLSLLTRRDDFSLSYYLLISAIESIAQIAVKRDKVKKKDSKEKTNVWEELAKNNPDIEELYSLYKDARGKNHYITERFVKFIIDNCPHSFWEQLPHPREKEEALMREIWGDSFAEDFTLRSPLDVHPSELNEELVHEILANMYDFRSAYTHRGTETPHTDPIGMYHSFEWHTVPGEIDPDSGRQQAKVMLLPNYRLVNFIAVTCIFGYARKLAGKK</sequence>
<evidence type="ECO:0000313" key="1">
    <source>
        <dbReference type="EMBL" id="MFC4103629.1"/>
    </source>
</evidence>
<proteinExistence type="predicted"/>
<organism evidence="1 2">
    <name type="scientific">Paenibacillus xanthanilyticus</name>
    <dbReference type="NCBI Taxonomy" id="1783531"/>
    <lineage>
        <taxon>Bacteria</taxon>
        <taxon>Bacillati</taxon>
        <taxon>Bacillota</taxon>
        <taxon>Bacilli</taxon>
        <taxon>Bacillales</taxon>
        <taxon>Paenibacillaceae</taxon>
        <taxon>Paenibacillus</taxon>
    </lineage>
</organism>